<dbReference type="InterPro" id="IPR018108">
    <property type="entry name" value="MCP_transmembrane"/>
</dbReference>
<dbReference type="SUPFAM" id="SSF103506">
    <property type="entry name" value="Mitochondrial carrier"/>
    <property type="match status" value="1"/>
</dbReference>
<evidence type="ECO:0008006" key="10">
    <source>
        <dbReference type="Google" id="ProtNLM"/>
    </source>
</evidence>
<dbReference type="InterPro" id="IPR023395">
    <property type="entry name" value="MCP_dom_sf"/>
</dbReference>
<name>A0A7S3NPC3_9STRA</name>
<comment type="similarity">
    <text evidence="7">Belongs to the mitochondrial carrier (TC 2.A.29) family.</text>
</comment>
<dbReference type="Gene3D" id="1.50.40.10">
    <property type="entry name" value="Mitochondrial carrier domain"/>
    <property type="match status" value="1"/>
</dbReference>
<evidence type="ECO:0000256" key="8">
    <source>
        <dbReference type="SAM" id="SignalP"/>
    </source>
</evidence>
<keyword evidence="3 6" id="KW-0812">Transmembrane</keyword>
<feature type="repeat" description="Solcar" evidence="6">
    <location>
        <begin position="285"/>
        <end position="374"/>
    </location>
</feature>
<evidence type="ECO:0000313" key="9">
    <source>
        <dbReference type="EMBL" id="CAE0373372.1"/>
    </source>
</evidence>
<keyword evidence="5 6" id="KW-0472">Membrane</keyword>
<keyword evidence="8" id="KW-0732">Signal</keyword>
<feature type="chain" id="PRO_5030725150" description="Mitochondrial carrier protein" evidence="8">
    <location>
        <begin position="43"/>
        <end position="380"/>
    </location>
</feature>
<keyword evidence="4" id="KW-0677">Repeat</keyword>
<dbReference type="GO" id="GO:0055085">
    <property type="term" value="P:transmembrane transport"/>
    <property type="evidence" value="ECO:0007669"/>
    <property type="project" value="InterPro"/>
</dbReference>
<evidence type="ECO:0000256" key="3">
    <source>
        <dbReference type="ARBA" id="ARBA00022692"/>
    </source>
</evidence>
<dbReference type="EMBL" id="HBIJ01021836">
    <property type="protein sequence ID" value="CAE0373372.1"/>
    <property type="molecule type" value="Transcribed_RNA"/>
</dbReference>
<evidence type="ECO:0000256" key="1">
    <source>
        <dbReference type="ARBA" id="ARBA00004141"/>
    </source>
</evidence>
<evidence type="ECO:0000256" key="5">
    <source>
        <dbReference type="ARBA" id="ARBA00023136"/>
    </source>
</evidence>
<reference evidence="9" key="1">
    <citation type="submission" date="2021-01" db="EMBL/GenBank/DDBJ databases">
        <authorList>
            <person name="Corre E."/>
            <person name="Pelletier E."/>
            <person name="Niang G."/>
            <person name="Scheremetjew M."/>
            <person name="Finn R."/>
            <person name="Kale V."/>
            <person name="Holt S."/>
            <person name="Cochrane G."/>
            <person name="Meng A."/>
            <person name="Brown T."/>
            <person name="Cohen L."/>
        </authorList>
    </citation>
    <scope>NUCLEOTIDE SEQUENCE</scope>
    <source>
        <strain evidence="9">CCMP1510</strain>
    </source>
</reference>
<feature type="repeat" description="Solcar" evidence="6">
    <location>
        <begin position="186"/>
        <end position="271"/>
    </location>
</feature>
<feature type="signal peptide" evidence="8">
    <location>
        <begin position="1"/>
        <end position="42"/>
    </location>
</feature>
<dbReference type="InterPro" id="IPR002067">
    <property type="entry name" value="MCP"/>
</dbReference>
<accession>A0A7S3NPC3</accession>
<evidence type="ECO:0000256" key="2">
    <source>
        <dbReference type="ARBA" id="ARBA00022448"/>
    </source>
</evidence>
<protein>
    <recommendedName>
        <fullName evidence="10">Mitochondrial carrier protein</fullName>
    </recommendedName>
</protein>
<dbReference type="AlphaFoldDB" id="A0A7S3NPC3"/>
<organism evidence="9">
    <name type="scientific">Aureoumbra lagunensis</name>
    <dbReference type="NCBI Taxonomy" id="44058"/>
    <lineage>
        <taxon>Eukaryota</taxon>
        <taxon>Sar</taxon>
        <taxon>Stramenopiles</taxon>
        <taxon>Ochrophyta</taxon>
        <taxon>Pelagophyceae</taxon>
        <taxon>Pelagomonadales</taxon>
        <taxon>Aureoumbra</taxon>
    </lineage>
</organism>
<dbReference type="PANTHER" id="PTHR24089">
    <property type="entry name" value="SOLUTE CARRIER FAMILY 25"/>
    <property type="match status" value="1"/>
</dbReference>
<evidence type="ECO:0000256" key="7">
    <source>
        <dbReference type="RuleBase" id="RU000488"/>
    </source>
</evidence>
<dbReference type="PRINTS" id="PR00926">
    <property type="entry name" value="MITOCARRIER"/>
</dbReference>
<feature type="repeat" description="Solcar" evidence="6">
    <location>
        <begin position="88"/>
        <end position="172"/>
    </location>
</feature>
<dbReference type="GO" id="GO:0016020">
    <property type="term" value="C:membrane"/>
    <property type="evidence" value="ECO:0007669"/>
    <property type="project" value="UniProtKB-SubCell"/>
</dbReference>
<sequence length="380" mass="41628">MWFFSLTNKERPQHMHKGYLRKTYKLHIRCLLIALLLPSVSGKMLPASNSVGENMKLLSPQKWRIGRLVFTGCYPASEAPALAASPTVQSIKFLVAGAIGGVISRTIVSPLEVVATINMVSTIADKSVLEELTKLWSDEGITGFFKGNGVNCLKVAPTKGIQFLCFEFLKRFILRIKSYLRKPLELDSLDRLVAGGFAGVIAATFVYPLETIKSVLTVERARYGPSIIIAGKKIYKEHGISALYRGLLPTVIAMMPYVGSEFCAYETLKHFCLANFNRRPDRTHLTTTETLLIGAVAGAIAQCTCHPLDVVRKRLQVQGLGERPVQYYNMLDGLAGIATSEGISALYKGLSPACLATVPSTGSSYVVYEFVKRLLGIASK</sequence>
<dbReference type="PROSITE" id="PS50920">
    <property type="entry name" value="SOLCAR"/>
    <property type="match status" value="3"/>
</dbReference>
<proteinExistence type="inferred from homology"/>
<dbReference type="Pfam" id="PF00153">
    <property type="entry name" value="Mito_carr"/>
    <property type="match status" value="3"/>
</dbReference>
<gene>
    <name evidence="9" type="ORF">ALAG00032_LOCUS14173</name>
</gene>
<evidence type="ECO:0000256" key="6">
    <source>
        <dbReference type="PROSITE-ProRule" id="PRU00282"/>
    </source>
</evidence>
<keyword evidence="2 7" id="KW-0813">Transport</keyword>
<comment type="subcellular location">
    <subcellularLocation>
        <location evidence="1">Membrane</location>
        <topology evidence="1">Multi-pass membrane protein</topology>
    </subcellularLocation>
</comment>
<evidence type="ECO:0000256" key="4">
    <source>
        <dbReference type="ARBA" id="ARBA00022737"/>
    </source>
</evidence>